<evidence type="ECO:0000256" key="4">
    <source>
        <dbReference type="SAM" id="Phobius"/>
    </source>
</evidence>
<keyword evidence="1" id="KW-0433">Leucine-rich repeat</keyword>
<reference evidence="6" key="1">
    <citation type="journal article" date="2021" name="J. Hered.">
        <title>Genome Assembly of Salicaceae Populus deltoides (Eastern Cottonwood) I-69 Based on Nanopore Sequencing and Hi-C Technologies.</title>
        <authorList>
            <person name="Bai S."/>
            <person name="Wu H."/>
            <person name="Zhang J."/>
            <person name="Pan Z."/>
            <person name="Zhao W."/>
            <person name="Li Z."/>
            <person name="Tong C."/>
        </authorList>
    </citation>
    <scope>NUCLEOTIDE SEQUENCE</scope>
    <source>
        <tissue evidence="6">Leaf</tissue>
    </source>
</reference>
<keyword evidence="4" id="KW-0812">Transmembrane</keyword>
<comment type="caution">
    <text evidence="6">The sequence shown here is derived from an EMBL/GenBank/DDBJ whole genome shotgun (WGS) entry which is preliminary data.</text>
</comment>
<dbReference type="AlphaFoldDB" id="A0A8T2WWE5"/>
<keyword evidence="4" id="KW-0472">Membrane</keyword>
<dbReference type="InterPro" id="IPR045344">
    <property type="entry name" value="C-JID"/>
</dbReference>
<protein>
    <recommendedName>
        <fullName evidence="5">C-JID domain-containing protein</fullName>
    </recommendedName>
</protein>
<evidence type="ECO:0000313" key="7">
    <source>
        <dbReference type="Proteomes" id="UP000807159"/>
    </source>
</evidence>
<evidence type="ECO:0000259" key="5">
    <source>
        <dbReference type="Pfam" id="PF20160"/>
    </source>
</evidence>
<evidence type="ECO:0000256" key="2">
    <source>
        <dbReference type="ARBA" id="ARBA00022737"/>
    </source>
</evidence>
<evidence type="ECO:0000256" key="3">
    <source>
        <dbReference type="SAM" id="MobiDB-lite"/>
    </source>
</evidence>
<feature type="region of interest" description="Disordered" evidence="3">
    <location>
        <begin position="206"/>
        <end position="232"/>
    </location>
</feature>
<evidence type="ECO:0000313" key="6">
    <source>
        <dbReference type="EMBL" id="KAH8484463.1"/>
    </source>
</evidence>
<keyword evidence="7" id="KW-1185">Reference proteome</keyword>
<name>A0A8T2WWE5_POPDE</name>
<keyword evidence="2" id="KW-0677">Repeat</keyword>
<proteinExistence type="predicted"/>
<feature type="transmembrane region" description="Helical" evidence="4">
    <location>
        <begin position="243"/>
        <end position="260"/>
    </location>
</feature>
<feature type="domain" description="C-JID" evidence="5">
    <location>
        <begin position="28"/>
        <end position="183"/>
    </location>
</feature>
<dbReference type="Pfam" id="PF20160">
    <property type="entry name" value="C-JID"/>
    <property type="match status" value="1"/>
</dbReference>
<dbReference type="EMBL" id="JACEGQ020000017">
    <property type="protein sequence ID" value="KAH8484463.1"/>
    <property type="molecule type" value="Genomic_DNA"/>
</dbReference>
<evidence type="ECO:0000256" key="1">
    <source>
        <dbReference type="ARBA" id="ARBA00022614"/>
    </source>
</evidence>
<keyword evidence="4" id="KW-1133">Transmembrane helix</keyword>
<feature type="non-terminal residue" evidence="6">
    <location>
        <position position="1"/>
    </location>
</feature>
<gene>
    <name evidence="6" type="ORF">H0E87_028797</name>
</gene>
<accession>A0A8T2WWE5</accession>
<dbReference type="Proteomes" id="UP000807159">
    <property type="component" value="Chromosome 17"/>
</dbReference>
<feature type="non-terminal residue" evidence="6">
    <location>
        <position position="271"/>
    </location>
</feature>
<sequence length="271" mass="31459">SIRFTYSNNIISVIQSGNIGDMFQILSPGSEIPHWFINRSWGSSVAIQLPSDCHKLKAIAFCLIVHHTVPLNDLLQEDKAINIKWQCHAKSNNCEHDDIIFKTECEIYNFQDSKMRDSDHMLLWHENWKEDSFSKYSDKEITFEFYPKAKAKSFDRNTSEMELREIEKHCKVKSCGVYLLFDQNRHLFSISDEDLSDQEDDYYSLCSSSSSAEDSGDEIDHENGDSKSCKTSPATSFFSHRKGYLLLLCFLTFAYFFLSWTSQFCFAPQFI</sequence>
<organism evidence="6 7">
    <name type="scientific">Populus deltoides</name>
    <name type="common">Eastern poplar</name>
    <name type="synonym">Eastern cottonwood</name>
    <dbReference type="NCBI Taxonomy" id="3696"/>
    <lineage>
        <taxon>Eukaryota</taxon>
        <taxon>Viridiplantae</taxon>
        <taxon>Streptophyta</taxon>
        <taxon>Embryophyta</taxon>
        <taxon>Tracheophyta</taxon>
        <taxon>Spermatophyta</taxon>
        <taxon>Magnoliopsida</taxon>
        <taxon>eudicotyledons</taxon>
        <taxon>Gunneridae</taxon>
        <taxon>Pentapetalae</taxon>
        <taxon>rosids</taxon>
        <taxon>fabids</taxon>
        <taxon>Malpighiales</taxon>
        <taxon>Salicaceae</taxon>
        <taxon>Saliceae</taxon>
        <taxon>Populus</taxon>
    </lineage>
</organism>